<feature type="signal peptide" evidence="2">
    <location>
        <begin position="1"/>
        <end position="30"/>
    </location>
</feature>
<evidence type="ECO:0000313" key="3">
    <source>
        <dbReference type="EMBL" id="MBP1964520.1"/>
    </source>
</evidence>
<keyword evidence="2" id="KW-0732">Signal</keyword>
<reference evidence="3 4" key="1">
    <citation type="submission" date="2021-03" db="EMBL/GenBank/DDBJ databases">
        <title>Genomic Encyclopedia of Type Strains, Phase IV (KMG-IV): sequencing the most valuable type-strain genomes for metagenomic binning, comparative biology and taxonomic classification.</title>
        <authorList>
            <person name="Goeker M."/>
        </authorList>
    </citation>
    <scope>NUCLEOTIDE SEQUENCE [LARGE SCALE GENOMIC DNA]</scope>
    <source>
        <strain evidence="3 4">DSM 24950</strain>
    </source>
</reference>
<comment type="caution">
    <text evidence="3">The sequence shown here is derived from an EMBL/GenBank/DDBJ whole genome shotgun (WGS) entry which is preliminary data.</text>
</comment>
<feature type="compositionally biased region" description="Polar residues" evidence="1">
    <location>
        <begin position="53"/>
        <end position="63"/>
    </location>
</feature>
<dbReference type="PANTHER" id="PTHR43649">
    <property type="entry name" value="ARABINOSE-BINDING PROTEIN-RELATED"/>
    <property type="match status" value="1"/>
</dbReference>
<accession>A0ABS4I1C1</accession>
<dbReference type="EMBL" id="JAGGKV010000009">
    <property type="protein sequence ID" value="MBP1964520.1"/>
    <property type="molecule type" value="Genomic_DNA"/>
</dbReference>
<evidence type="ECO:0000256" key="2">
    <source>
        <dbReference type="SAM" id="SignalP"/>
    </source>
</evidence>
<dbReference type="Proteomes" id="UP001519344">
    <property type="component" value="Unassembled WGS sequence"/>
</dbReference>
<dbReference type="PROSITE" id="PS51257">
    <property type="entry name" value="PROKAR_LIPOPROTEIN"/>
    <property type="match status" value="1"/>
</dbReference>
<dbReference type="SUPFAM" id="SSF53850">
    <property type="entry name" value="Periplasmic binding protein-like II"/>
    <property type="match status" value="1"/>
</dbReference>
<name>A0ABS4I1C1_9BACL</name>
<organism evidence="3 4">
    <name type="scientific">Paenibacillus aceris</name>
    <dbReference type="NCBI Taxonomy" id="869555"/>
    <lineage>
        <taxon>Bacteria</taxon>
        <taxon>Bacillati</taxon>
        <taxon>Bacillota</taxon>
        <taxon>Bacilli</taxon>
        <taxon>Bacillales</taxon>
        <taxon>Paenibacillaceae</taxon>
        <taxon>Paenibacillus</taxon>
    </lineage>
</organism>
<feature type="region of interest" description="Disordered" evidence="1">
    <location>
        <begin position="34"/>
        <end position="63"/>
    </location>
</feature>
<keyword evidence="4" id="KW-1185">Reference proteome</keyword>
<dbReference type="PANTHER" id="PTHR43649:SF12">
    <property type="entry name" value="DIACETYLCHITOBIOSE BINDING PROTEIN DASA"/>
    <property type="match status" value="1"/>
</dbReference>
<dbReference type="Pfam" id="PF01547">
    <property type="entry name" value="SBP_bac_1"/>
    <property type="match status" value="1"/>
</dbReference>
<dbReference type="InterPro" id="IPR050490">
    <property type="entry name" value="Bact_solute-bd_prot1"/>
</dbReference>
<dbReference type="RefSeq" id="WP_167057691.1">
    <property type="nucleotide sequence ID" value="NZ_JAAOZR010000017.1"/>
</dbReference>
<evidence type="ECO:0000313" key="4">
    <source>
        <dbReference type="Proteomes" id="UP001519344"/>
    </source>
</evidence>
<dbReference type="CDD" id="cd14748">
    <property type="entry name" value="PBP2_UgpB"/>
    <property type="match status" value="1"/>
</dbReference>
<dbReference type="Gene3D" id="3.40.190.10">
    <property type="entry name" value="Periplasmic binding protein-like II"/>
    <property type="match status" value="2"/>
</dbReference>
<proteinExistence type="predicted"/>
<gene>
    <name evidence="3" type="ORF">J2Z65_003743</name>
</gene>
<protein>
    <submittedName>
        <fullName evidence="3">ABC-type glycerol-3-phosphate transport system substrate-binding protein</fullName>
    </submittedName>
</protein>
<evidence type="ECO:0000256" key="1">
    <source>
        <dbReference type="SAM" id="MobiDB-lite"/>
    </source>
</evidence>
<feature type="chain" id="PRO_5046346671" evidence="2">
    <location>
        <begin position="31"/>
        <end position="468"/>
    </location>
</feature>
<sequence length="468" mass="51753">MMNKKIRIDWQRTKLIALPLSAALAMTLTAAGCSSTNTASSSPDSKGTEAKSTETSSPKAATNSGEPVTIDFWFPWGGDYQKDFKASVVDVFEKQHPNIKVKMTFVETTGQTQASDKLLTAIAGGNPPDVALFDRFLIGSWAAKGSLTDLSSYVKSSGISPDDYYKGLWSETVYKDKIYALPWGTDNRGMFYNKTLMKDAGLDPNKPPQTIEELDQMAEKIFKKGSNGKYSQIGFIPWMNQGFFYTQAWNWGGKWEDSSHNLTPNDPQNVKALAWMADYAKKYDIANLTSFSDAMGQTGMNPFWTGKVGFEFDGNWILNDLAKYKLNFDWGVAPMPAAEGNKSVTWAGGWSYVIPKGSKHEKEAWEFVKFVAHKEGSLLWAKRPKAGNDISAMPSVNEELKLADNPNLKVFLDLMPTAYTRPVSPAGAFLWNEAMRVQDLAIHGKGDAKTLLDEVKKNVDAELAKAGN</sequence>
<feature type="compositionally biased region" description="Low complexity" evidence="1">
    <location>
        <begin position="34"/>
        <end position="45"/>
    </location>
</feature>
<dbReference type="InterPro" id="IPR006059">
    <property type="entry name" value="SBP"/>
</dbReference>